<gene>
    <name evidence="3" type="ORF">KIN20_037969</name>
</gene>
<feature type="compositionally biased region" description="Basic and acidic residues" evidence="1">
    <location>
        <begin position="30"/>
        <end position="44"/>
    </location>
</feature>
<keyword evidence="4" id="KW-1185">Reference proteome</keyword>
<evidence type="ECO:0008006" key="5">
    <source>
        <dbReference type="Google" id="ProtNLM"/>
    </source>
</evidence>
<organism evidence="3 4">
    <name type="scientific">Parelaphostrongylus tenuis</name>
    <name type="common">Meningeal worm</name>
    <dbReference type="NCBI Taxonomy" id="148309"/>
    <lineage>
        <taxon>Eukaryota</taxon>
        <taxon>Metazoa</taxon>
        <taxon>Ecdysozoa</taxon>
        <taxon>Nematoda</taxon>
        <taxon>Chromadorea</taxon>
        <taxon>Rhabditida</taxon>
        <taxon>Rhabditina</taxon>
        <taxon>Rhabditomorpha</taxon>
        <taxon>Strongyloidea</taxon>
        <taxon>Metastrongylidae</taxon>
        <taxon>Parelaphostrongylus</taxon>
    </lineage>
</organism>
<evidence type="ECO:0000313" key="3">
    <source>
        <dbReference type="EMBL" id="KAJ1374867.1"/>
    </source>
</evidence>
<sequence length="93" mass="10387">MTVGEFLFLLILFLVFAISNSNEFIPNEGDAKRKVSKHSHEVAGKRQQLRNRNDGKKGKSSRDSYTLAGHLVHKNCSKNTPGKQINTLHADPV</sequence>
<evidence type="ECO:0000256" key="1">
    <source>
        <dbReference type="SAM" id="MobiDB-lite"/>
    </source>
</evidence>
<reference evidence="3" key="1">
    <citation type="submission" date="2021-06" db="EMBL/GenBank/DDBJ databases">
        <title>Parelaphostrongylus tenuis whole genome reference sequence.</title>
        <authorList>
            <person name="Garwood T.J."/>
            <person name="Larsen P.A."/>
            <person name="Fountain-Jones N.M."/>
            <person name="Garbe J.R."/>
            <person name="Macchietto M.G."/>
            <person name="Kania S.A."/>
            <person name="Gerhold R.W."/>
            <person name="Richards J.E."/>
            <person name="Wolf T.M."/>
        </authorList>
    </citation>
    <scope>NUCLEOTIDE SEQUENCE</scope>
    <source>
        <strain evidence="3">MNPRO001-30</strain>
        <tissue evidence="3">Meninges</tissue>
    </source>
</reference>
<feature type="compositionally biased region" description="Basic and acidic residues" evidence="1">
    <location>
        <begin position="51"/>
        <end position="62"/>
    </location>
</feature>
<proteinExistence type="predicted"/>
<protein>
    <recommendedName>
        <fullName evidence="5">Secreted protein</fullName>
    </recommendedName>
</protein>
<name>A0AAD5REK2_PARTN</name>
<evidence type="ECO:0000256" key="2">
    <source>
        <dbReference type="SAM" id="SignalP"/>
    </source>
</evidence>
<keyword evidence="2" id="KW-0732">Signal</keyword>
<evidence type="ECO:0000313" key="4">
    <source>
        <dbReference type="Proteomes" id="UP001196413"/>
    </source>
</evidence>
<accession>A0AAD5REK2</accession>
<feature type="signal peptide" evidence="2">
    <location>
        <begin position="1"/>
        <end position="21"/>
    </location>
</feature>
<dbReference type="Proteomes" id="UP001196413">
    <property type="component" value="Unassembled WGS sequence"/>
</dbReference>
<feature type="chain" id="PRO_5042251897" description="Secreted protein" evidence="2">
    <location>
        <begin position="22"/>
        <end position="93"/>
    </location>
</feature>
<feature type="region of interest" description="Disordered" evidence="1">
    <location>
        <begin position="30"/>
        <end position="64"/>
    </location>
</feature>
<dbReference type="EMBL" id="JAHQIW010007493">
    <property type="protein sequence ID" value="KAJ1374867.1"/>
    <property type="molecule type" value="Genomic_DNA"/>
</dbReference>
<comment type="caution">
    <text evidence="3">The sequence shown here is derived from an EMBL/GenBank/DDBJ whole genome shotgun (WGS) entry which is preliminary data.</text>
</comment>
<dbReference type="AlphaFoldDB" id="A0AAD5REK2"/>